<feature type="binding site" evidence="10">
    <location>
        <position position="292"/>
    </location>
    <ligand>
        <name>1D-myo-inositol 1,3,4-trisphosphate</name>
        <dbReference type="ChEBI" id="CHEBI:58414"/>
    </ligand>
</feature>
<dbReference type="CTD" id="20232698"/>
<feature type="binding site" evidence="10">
    <location>
        <position position="53"/>
    </location>
    <ligand>
        <name>1D-myo-inositol 1,3,4-trisphosphate</name>
        <dbReference type="ChEBI" id="CHEBI:58414"/>
    </ligand>
</feature>
<evidence type="ECO:0000259" key="13">
    <source>
        <dbReference type="Pfam" id="PF17927"/>
    </source>
</evidence>
<dbReference type="GO" id="GO:0032957">
    <property type="term" value="P:inositol trisphosphate metabolic process"/>
    <property type="evidence" value="ECO:0007669"/>
    <property type="project" value="InterPro"/>
</dbReference>
<sequence length="302" mass="34878">MKRVGYWISEKKSKKLNFEDHRELFRKEGFELVKIDVTRELESQGPFDVIIHKLTDYIAKANDGYQPAQQYVHNMQKYVEDHPNCIMIDRIDSLQNLLDRNKQYKSILRCNMLSEDSPVCTPTFVRLTTKDVDVNRTKISEANVTFPLVCKPIASHGSKYAHMMSIIFNDEGLKDVNPPCVAQSFINHNALLFKIFAIGNKMFVVQRPSLKNLYPSDQETIYFDTQEVSKRDSTHFLNELDASDIESSPIKPDMNRLIEVGRSIRDTMHLDLFGVDVIIDSENKNYAVIDINAFPGIYERMS</sequence>
<dbReference type="HOGENOM" id="CLU_041857_1_0_1"/>
<proteinExistence type="inferred from homology"/>
<comment type="catalytic activity">
    <reaction evidence="9">
        <text>1D-myo-inositol 3,4,5,6-tetrakisphosphate + ATP = 1D-myo-inositol 1,3,4,5,6-pentakisphosphate + ADP + H(+)</text>
        <dbReference type="Rhea" id="RHEA:12452"/>
        <dbReference type="ChEBI" id="CHEBI:15378"/>
        <dbReference type="ChEBI" id="CHEBI:30616"/>
        <dbReference type="ChEBI" id="CHEBI:57539"/>
        <dbReference type="ChEBI" id="CHEBI:57733"/>
        <dbReference type="ChEBI" id="CHEBI:456216"/>
        <dbReference type="EC" id="2.7.1.134"/>
    </reaction>
</comment>
<dbReference type="InterPro" id="IPR040464">
    <property type="entry name" value="InsP(3)kin_ATP-grasp"/>
</dbReference>
<dbReference type="OMA" id="QHLYNRQ"/>
<dbReference type="GO" id="GO:0005524">
    <property type="term" value="F:ATP binding"/>
    <property type="evidence" value="ECO:0007669"/>
    <property type="project" value="UniProtKB-KW"/>
</dbReference>
<dbReference type="GO" id="GO:0047325">
    <property type="term" value="F:inositol-3,4,5,6-tetrakisphosphate 1-kinase activity"/>
    <property type="evidence" value="ECO:0007669"/>
    <property type="project" value="UniProtKB-EC"/>
</dbReference>
<feature type="binding site" evidence="10">
    <location>
        <begin position="183"/>
        <end position="194"/>
    </location>
    <ligand>
        <name>ATP</name>
        <dbReference type="ChEBI" id="CHEBI:30616"/>
    </ligand>
</feature>
<comment type="subunit">
    <text evidence="2 9">Monomer.</text>
</comment>
<dbReference type="SUPFAM" id="SSF56059">
    <property type="entry name" value="Glutathione synthetase ATP-binding domain-like"/>
    <property type="match status" value="1"/>
</dbReference>
<dbReference type="EMBL" id="KB202849">
    <property type="protein sequence ID" value="ESO87663.1"/>
    <property type="molecule type" value="Genomic_DNA"/>
</dbReference>
<dbReference type="GO" id="GO:0000287">
    <property type="term" value="F:magnesium ion binding"/>
    <property type="evidence" value="ECO:0007669"/>
    <property type="project" value="InterPro"/>
</dbReference>
<name>V3Z9P8_LOTGI</name>
<comment type="function">
    <text evidence="9">Kinase that can phosphorylate various inositol polyphosphate such as Ins(3,4,5,6)P4 or Ins(1,3,4)P3.</text>
</comment>
<dbReference type="InterPro" id="IPR008656">
    <property type="entry name" value="Inositol_tetrakis-P_1-kinase"/>
</dbReference>
<feature type="binding site" evidence="10">
    <location>
        <position position="194"/>
    </location>
    <ligand>
        <name>ATP</name>
        <dbReference type="ChEBI" id="CHEBI:30616"/>
    </ligand>
</feature>
<dbReference type="GeneID" id="20232698"/>
<keyword evidence="5 9" id="KW-0547">Nucleotide-binding</keyword>
<feature type="binding site" evidence="10">
    <location>
        <position position="296"/>
    </location>
    <ligand>
        <name>1D-myo-inositol 1,3,4-trisphosphate</name>
        <dbReference type="ChEBI" id="CHEBI:58414"/>
    </ligand>
</feature>
<dbReference type="PIRSF" id="PIRSF038186">
    <property type="entry name" value="ITPK"/>
    <property type="match status" value="1"/>
</dbReference>
<evidence type="ECO:0000256" key="2">
    <source>
        <dbReference type="ARBA" id="ARBA00011245"/>
    </source>
</evidence>
<evidence type="ECO:0000313" key="15">
    <source>
        <dbReference type="Proteomes" id="UP000030746"/>
    </source>
</evidence>
<evidence type="ECO:0000256" key="3">
    <source>
        <dbReference type="ARBA" id="ARBA00022679"/>
    </source>
</evidence>
<gene>
    <name evidence="14" type="ORF">LOTGIDRAFT_127367</name>
</gene>
<comment type="similarity">
    <text evidence="1 9">Belongs to the ITPK1 family.</text>
</comment>
<accession>V3Z9P8</accession>
<feature type="binding site" evidence="10">
    <location>
        <position position="151"/>
    </location>
    <ligand>
        <name>ATP</name>
        <dbReference type="ChEBI" id="CHEBI:30616"/>
    </ligand>
</feature>
<dbReference type="OrthoDB" id="25308at2759"/>
<dbReference type="Proteomes" id="UP000030746">
    <property type="component" value="Unassembled WGS sequence"/>
</dbReference>
<feature type="binding site" evidence="11">
    <location>
        <position position="290"/>
    </location>
    <ligand>
        <name>Mg(2+)</name>
        <dbReference type="ChEBI" id="CHEBI:18420"/>
        <label>1</label>
    </ligand>
</feature>
<dbReference type="Gene3D" id="3.30.1490.220">
    <property type="match status" value="1"/>
</dbReference>
<dbReference type="PANTHER" id="PTHR14217:SF1">
    <property type="entry name" value="INOSITOL-TETRAKISPHOSPHATE 1-KINASE"/>
    <property type="match status" value="1"/>
</dbReference>
<evidence type="ECO:0000256" key="8">
    <source>
        <dbReference type="ARBA" id="ARBA00022842"/>
    </source>
</evidence>
<evidence type="ECO:0000256" key="10">
    <source>
        <dbReference type="PIRSR" id="PIRSR038186-1"/>
    </source>
</evidence>
<protein>
    <recommendedName>
        <fullName evidence="9">Inositol-tetrakisphosphate 1-kinase</fullName>
        <ecNumber evidence="9">2.7.1.134</ecNumber>
    </recommendedName>
</protein>
<feature type="binding site" evidence="11">
    <location>
        <position position="276"/>
    </location>
    <ligand>
        <name>Mg(2+)</name>
        <dbReference type="ChEBI" id="CHEBI:18420"/>
        <label>1</label>
    </ligand>
</feature>
<dbReference type="Gene3D" id="3.40.50.11370">
    <property type="match status" value="1"/>
</dbReference>
<feature type="binding site" evidence="10">
    <location>
        <position position="162"/>
    </location>
    <ligand>
        <name>1D-myo-inositol 1,3,4-trisphosphate</name>
        <dbReference type="ChEBI" id="CHEBI:58414"/>
    </ligand>
</feature>
<dbReference type="EC" id="2.7.1.134" evidence="9"/>
<reference evidence="14 15" key="1">
    <citation type="journal article" date="2013" name="Nature">
        <title>Insights into bilaterian evolution from three spiralian genomes.</title>
        <authorList>
            <person name="Simakov O."/>
            <person name="Marletaz F."/>
            <person name="Cho S.J."/>
            <person name="Edsinger-Gonzales E."/>
            <person name="Havlak P."/>
            <person name="Hellsten U."/>
            <person name="Kuo D.H."/>
            <person name="Larsson T."/>
            <person name="Lv J."/>
            <person name="Arendt D."/>
            <person name="Savage R."/>
            <person name="Osoegawa K."/>
            <person name="de Jong P."/>
            <person name="Grimwood J."/>
            <person name="Chapman J.A."/>
            <person name="Shapiro H."/>
            <person name="Aerts A."/>
            <person name="Otillar R.P."/>
            <person name="Terry A.Y."/>
            <person name="Boore J.L."/>
            <person name="Grigoriev I.V."/>
            <person name="Lindberg D.R."/>
            <person name="Seaver E.C."/>
            <person name="Weisblat D.A."/>
            <person name="Putnam N.H."/>
            <person name="Rokhsar D.S."/>
        </authorList>
    </citation>
    <scope>NUCLEOTIDE SEQUENCE [LARGE SCALE GENOMIC DNA]</scope>
</reference>
<evidence type="ECO:0000256" key="5">
    <source>
        <dbReference type="ARBA" id="ARBA00022741"/>
    </source>
</evidence>
<dbReference type="InterPro" id="IPR041429">
    <property type="entry name" value="ITPK1_N"/>
</dbReference>
<dbReference type="STRING" id="225164.V3Z9P8"/>
<feature type="binding site" evidence="11">
    <location>
        <position position="290"/>
    </location>
    <ligand>
        <name>Mg(2+)</name>
        <dbReference type="ChEBI" id="CHEBI:18420"/>
        <label>2</label>
    </ligand>
</feature>
<dbReference type="GO" id="GO:0052725">
    <property type="term" value="F:inositol-1,3,4-trisphosphate 6-kinase activity"/>
    <property type="evidence" value="ECO:0007669"/>
    <property type="project" value="InterPro"/>
</dbReference>
<keyword evidence="4 9" id="KW-0479">Metal-binding</keyword>
<keyword evidence="8 9" id="KW-0460">Magnesium</keyword>
<evidence type="ECO:0000256" key="7">
    <source>
        <dbReference type="ARBA" id="ARBA00022840"/>
    </source>
</evidence>
<dbReference type="Gene3D" id="3.30.470.20">
    <property type="entry name" value="ATP-grasp fold, B domain"/>
    <property type="match status" value="1"/>
</dbReference>
<feature type="domain" description="Inositol-tetrakisphosphate 1-kinase N-terminal" evidence="13">
    <location>
        <begin position="3"/>
        <end position="92"/>
    </location>
</feature>
<comment type="cofactor">
    <cofactor evidence="9 11">
        <name>Mg(2+)</name>
        <dbReference type="ChEBI" id="CHEBI:18420"/>
    </cofactor>
    <text evidence="9 11">Binds 2 magnesium ions per subunit.</text>
</comment>
<feature type="binding site" evidence="10">
    <location>
        <position position="209"/>
    </location>
    <ligand>
        <name>ATP</name>
        <dbReference type="ChEBI" id="CHEBI:30616"/>
    </ligand>
</feature>
<evidence type="ECO:0000256" key="9">
    <source>
        <dbReference type="PIRNR" id="PIRNR038186"/>
    </source>
</evidence>
<evidence type="ECO:0000256" key="4">
    <source>
        <dbReference type="ARBA" id="ARBA00022723"/>
    </source>
</evidence>
<evidence type="ECO:0000256" key="1">
    <source>
        <dbReference type="ARBA" id="ARBA00009601"/>
    </source>
</evidence>
<dbReference type="FunFam" id="3.30.1490.220:FF:000002">
    <property type="entry name" value="Inositol-tetrakisphosphate 1-kinase"/>
    <property type="match status" value="1"/>
</dbReference>
<dbReference type="FunFam" id="3.30.470.20:FF:000047">
    <property type="entry name" value="Inositol-tetrakisphosphate 1-kinase 4"/>
    <property type="match status" value="1"/>
</dbReference>
<evidence type="ECO:0000256" key="6">
    <source>
        <dbReference type="ARBA" id="ARBA00022777"/>
    </source>
</evidence>
<keyword evidence="3 9" id="KW-0808">Transferase</keyword>
<feature type="binding site" evidence="11">
    <location>
        <position position="292"/>
    </location>
    <ligand>
        <name>Mg(2+)</name>
        <dbReference type="ChEBI" id="CHEBI:18420"/>
        <label>2</label>
    </ligand>
</feature>
<feature type="binding site" evidence="10">
    <location>
        <position position="12"/>
    </location>
    <ligand>
        <name>1D-myo-inositol 1,3,4-trisphosphate</name>
        <dbReference type="ChEBI" id="CHEBI:58414"/>
    </ligand>
</feature>
<dbReference type="PANTHER" id="PTHR14217">
    <property type="entry name" value="INOSITOL-TETRAKISPHOSPHATE 1-KINASE"/>
    <property type="match status" value="1"/>
</dbReference>
<feature type="binding site" evidence="10">
    <location>
        <position position="100"/>
    </location>
    <ligand>
        <name>ATP</name>
        <dbReference type="ChEBI" id="CHEBI:30616"/>
    </ligand>
</feature>
<dbReference type="Pfam" id="PF17927">
    <property type="entry name" value="Ins134_P3_kin_N"/>
    <property type="match status" value="1"/>
</dbReference>
<dbReference type="GO" id="GO:0005737">
    <property type="term" value="C:cytoplasm"/>
    <property type="evidence" value="ECO:0007669"/>
    <property type="project" value="TreeGrafter"/>
</dbReference>
<dbReference type="AlphaFoldDB" id="V3Z9P8"/>
<dbReference type="KEGG" id="lgi:LOTGIDRAFT_127367"/>
<keyword evidence="15" id="KW-1185">Reference proteome</keyword>
<keyword evidence="6 9" id="KW-0418">Kinase</keyword>
<feature type="domain" description="Inositol 1,3,4-trisphosphate 5/6-kinase ATP-grasp" evidence="12">
    <location>
        <begin position="115"/>
        <end position="302"/>
    </location>
</feature>
<organism evidence="14 15">
    <name type="scientific">Lottia gigantea</name>
    <name type="common">Giant owl limpet</name>
    <dbReference type="NCBI Taxonomy" id="225164"/>
    <lineage>
        <taxon>Eukaryota</taxon>
        <taxon>Metazoa</taxon>
        <taxon>Spiralia</taxon>
        <taxon>Lophotrochozoa</taxon>
        <taxon>Mollusca</taxon>
        <taxon>Gastropoda</taxon>
        <taxon>Patellogastropoda</taxon>
        <taxon>Lottioidea</taxon>
        <taxon>Lottiidae</taxon>
        <taxon>Lottia</taxon>
    </lineage>
</organism>
<keyword evidence="7 9" id="KW-0067">ATP-binding</keyword>
<dbReference type="Pfam" id="PF05770">
    <property type="entry name" value="Ins134_P3_kin"/>
    <property type="match status" value="1"/>
</dbReference>
<evidence type="ECO:0000256" key="11">
    <source>
        <dbReference type="PIRSR" id="PIRSR038186-2"/>
    </source>
</evidence>
<evidence type="ECO:0000313" key="14">
    <source>
        <dbReference type="EMBL" id="ESO87663.1"/>
    </source>
</evidence>
<dbReference type="RefSeq" id="XP_009061560.1">
    <property type="nucleotide sequence ID" value="XM_009063312.1"/>
</dbReference>
<evidence type="ECO:0000259" key="12">
    <source>
        <dbReference type="Pfam" id="PF05770"/>
    </source>
</evidence>
<dbReference type="GO" id="GO:0052726">
    <property type="term" value="F:inositol-1,3,4-trisphosphate 5-kinase activity"/>
    <property type="evidence" value="ECO:0007669"/>
    <property type="project" value="InterPro"/>
</dbReference>